<dbReference type="SUPFAM" id="SSF50370">
    <property type="entry name" value="Ricin B-like lectins"/>
    <property type="match status" value="2"/>
</dbReference>
<dbReference type="Gene3D" id="1.10.10.10">
    <property type="entry name" value="Winged helix-like DNA-binding domain superfamily/Winged helix DNA-binding domain"/>
    <property type="match status" value="1"/>
</dbReference>
<dbReference type="Pfam" id="PF14200">
    <property type="entry name" value="RicinB_lectin_2"/>
    <property type="match status" value="3"/>
</dbReference>
<dbReference type="SMART" id="SM00458">
    <property type="entry name" value="RICIN"/>
    <property type="match status" value="2"/>
</dbReference>
<feature type="domain" description="Ricin B lectin" evidence="2">
    <location>
        <begin position="434"/>
        <end position="564"/>
    </location>
</feature>
<proteinExistence type="predicted"/>
<dbReference type="CDD" id="cd00161">
    <property type="entry name" value="beta-trefoil_Ricin-like"/>
    <property type="match status" value="2"/>
</dbReference>
<accession>A0A1H6DVY4</accession>
<feature type="domain" description="Ricin B lectin" evidence="2">
    <location>
        <begin position="575"/>
        <end position="712"/>
    </location>
</feature>
<dbReference type="SUPFAM" id="SSF46894">
    <property type="entry name" value="C-terminal effector domain of the bipartite response regulators"/>
    <property type="match status" value="1"/>
</dbReference>
<dbReference type="InterPro" id="IPR000772">
    <property type="entry name" value="Ricin_B_lectin"/>
</dbReference>
<dbReference type="InterPro" id="IPR036388">
    <property type="entry name" value="WH-like_DNA-bd_sf"/>
</dbReference>
<dbReference type="AlphaFoldDB" id="A0A1H6DVY4"/>
<protein>
    <submittedName>
        <fullName evidence="3">Metallo-peptidase family M12B Reprolysin-like</fullName>
    </submittedName>
</protein>
<organism evidence="3 4">
    <name type="scientific">Nonomuraea solani</name>
    <dbReference type="NCBI Taxonomy" id="1144553"/>
    <lineage>
        <taxon>Bacteria</taxon>
        <taxon>Bacillati</taxon>
        <taxon>Actinomycetota</taxon>
        <taxon>Actinomycetes</taxon>
        <taxon>Streptosporangiales</taxon>
        <taxon>Streptosporangiaceae</taxon>
        <taxon>Nonomuraea</taxon>
    </lineage>
</organism>
<dbReference type="Proteomes" id="UP000236732">
    <property type="component" value="Unassembled WGS sequence"/>
</dbReference>
<keyword evidence="4" id="KW-1185">Reference proteome</keyword>
<dbReference type="InterPro" id="IPR016032">
    <property type="entry name" value="Sig_transdc_resp-reg_C-effctor"/>
</dbReference>
<feature type="compositionally biased region" description="Polar residues" evidence="1">
    <location>
        <begin position="1"/>
        <end position="10"/>
    </location>
</feature>
<dbReference type="EMBL" id="FNVT01000006">
    <property type="protein sequence ID" value="SEG89500.1"/>
    <property type="molecule type" value="Genomic_DNA"/>
</dbReference>
<gene>
    <name evidence="3" type="ORF">SAMN05444920_106461</name>
</gene>
<evidence type="ECO:0000313" key="4">
    <source>
        <dbReference type="Proteomes" id="UP000236732"/>
    </source>
</evidence>
<dbReference type="SUPFAM" id="SSF55486">
    <property type="entry name" value="Metalloproteases ('zincins'), catalytic domain"/>
    <property type="match status" value="1"/>
</dbReference>
<feature type="region of interest" description="Disordered" evidence="1">
    <location>
        <begin position="1"/>
        <end position="22"/>
    </location>
</feature>
<dbReference type="GO" id="GO:0003677">
    <property type="term" value="F:DNA binding"/>
    <property type="evidence" value="ECO:0007669"/>
    <property type="project" value="InterPro"/>
</dbReference>
<dbReference type="PROSITE" id="PS50231">
    <property type="entry name" value="RICIN_B_LECTIN"/>
    <property type="match status" value="2"/>
</dbReference>
<dbReference type="InterPro" id="IPR035992">
    <property type="entry name" value="Ricin_B-like_lectins"/>
</dbReference>
<evidence type="ECO:0000313" key="3">
    <source>
        <dbReference type="EMBL" id="SEG89500.1"/>
    </source>
</evidence>
<reference evidence="3 4" key="1">
    <citation type="submission" date="2016-10" db="EMBL/GenBank/DDBJ databases">
        <authorList>
            <person name="de Groot N.N."/>
        </authorList>
    </citation>
    <scope>NUCLEOTIDE SEQUENCE [LARGE SCALE GENOMIC DNA]</scope>
    <source>
        <strain evidence="3 4">CGMCC 4.7037</strain>
    </source>
</reference>
<sequence>MRVEYSSPTPRNGRRHRPDHVAKPQFTVRNRISERDTVKTHVSRILTKLDLRDRVQAVAYAYRNGLAIRAFLIDPIGQHVLPGTLIIEFRPDRFVHDREAPQVLARRTALIAVTALMMVTGTSGFTPSPVEAAPADPCAGMAAEVTCDNDVFPGARLGERTGPRAEELTKSQATAAAQAAPAGIPCVGDGVSGKRVEVLYVREPAMPDRYDLLSPMFQAWLANADDVYNDAAAQSGKSRHIRYATEAVSGGGCRIAVRRVEVPAGSLATFADGITAVKALGYNKADRRYLMLSEATVVCGVGQRYVDDRPGAENYNNTALAYARVDATANCFGPNAIAHELGHMLGAVQTSAPHTDNSGHCTDQFSMMCYGGTPTFNCLEWNDRRLPDCNRDDYFNLAPAAGSYLATHWNTANNDFLVKGDTVDALAHPTVGSTYVVTNVSTGGALEPIDGSNARLTRLSQRPPNGARSQKWLMSYRTGLQLANAGSGLCADSAYSGTTPGTQALQYTCNGQDGMRWAYLPQPDGSYAIINWLSGLALTAAGAHPAPLEQRPFTGTADQLWKFTRSTEPGPQAGQTYYLAGVKSRDNAEVLDAATTAGASVVHKAHSGAKNQQWTLRKSTISDYWHVINANSGMCLNLKAANTTAGTQVVQSACGGFTAATLTWRLRRAADGTYALVNRHSNKVLNMTTAALSVLDQQTLDGNNDNHFWSLVPV</sequence>
<dbReference type="GO" id="GO:0006355">
    <property type="term" value="P:regulation of DNA-templated transcription"/>
    <property type="evidence" value="ECO:0007669"/>
    <property type="project" value="InterPro"/>
</dbReference>
<evidence type="ECO:0000256" key="1">
    <source>
        <dbReference type="SAM" id="MobiDB-lite"/>
    </source>
</evidence>
<dbReference type="Gene3D" id="2.80.10.50">
    <property type="match status" value="2"/>
</dbReference>
<name>A0A1H6DVY4_9ACTN</name>
<evidence type="ECO:0000259" key="2">
    <source>
        <dbReference type="SMART" id="SM00458"/>
    </source>
</evidence>